<dbReference type="PROSITE" id="PS00671">
    <property type="entry name" value="D_2_HYDROXYACID_DH_3"/>
    <property type="match status" value="1"/>
</dbReference>
<comment type="caution">
    <text evidence="4">The sequence shown here is derived from an EMBL/GenBank/DDBJ whole genome shotgun (WGS) entry which is preliminary data.</text>
</comment>
<reference evidence="4" key="1">
    <citation type="journal article" date="2021" name="PeerJ">
        <title>Extensive microbial diversity within the chicken gut microbiome revealed by metagenomics and culture.</title>
        <authorList>
            <person name="Gilroy R."/>
            <person name="Ravi A."/>
            <person name="Getino M."/>
            <person name="Pursley I."/>
            <person name="Horton D.L."/>
            <person name="Alikhan N.F."/>
            <person name="Baker D."/>
            <person name="Gharbi K."/>
            <person name="Hall N."/>
            <person name="Watson M."/>
            <person name="Adriaenssens E.M."/>
            <person name="Foster-Nyarko E."/>
            <person name="Jarju S."/>
            <person name="Secka A."/>
            <person name="Antonio M."/>
            <person name="Oren A."/>
            <person name="Chaudhuri R.R."/>
            <person name="La Ragione R."/>
            <person name="Hildebrand F."/>
            <person name="Pallen M.J."/>
        </authorList>
    </citation>
    <scope>NUCLEOTIDE SEQUENCE</scope>
    <source>
        <strain evidence="4">ChiGjej1B1-98</strain>
    </source>
</reference>
<dbReference type="Gene3D" id="3.40.50.720">
    <property type="entry name" value="NAD(P)-binding Rossmann-like Domain"/>
    <property type="match status" value="2"/>
</dbReference>
<feature type="domain" description="D-isomer specific 2-hydroxyacid dehydrogenase NAD-binding" evidence="3">
    <location>
        <begin position="104"/>
        <end position="268"/>
    </location>
</feature>
<dbReference type="GO" id="GO:0051287">
    <property type="term" value="F:NAD binding"/>
    <property type="evidence" value="ECO:0007669"/>
    <property type="project" value="InterPro"/>
</dbReference>
<sequence length="305" mass="32423">MNEIVAIRPHDEHFAQLAKEAGATIAGDGDSPTGVFVPPFTGIQHLQELLAEHDTIEWVQLPLAGVDKFLHIIRQRTDIAFASAKGAYSKPVAQHGLALTLALLNDLHRRARASEWDSVQTGEMLYGKRVTILGGGGIAEEYARLIAPFGCEITVVRHAPAAVPGADRTVQTGEFASLLPTTDVLFLASALNDETRAIVNADALRALPGSAVVVNISRGPVIDTDALVAALAGHEIAGAGLDVTDPEPLPDGHPLWSEPRALITPHTADTVEQVTQLLGERFVDNIARRHRGADLAGVVDPARGY</sequence>
<dbReference type="Proteomes" id="UP000824005">
    <property type="component" value="Unassembled WGS sequence"/>
</dbReference>
<evidence type="ECO:0000256" key="1">
    <source>
        <dbReference type="ARBA" id="ARBA00023002"/>
    </source>
</evidence>
<accession>A0A9D1YW73</accession>
<dbReference type="SUPFAM" id="SSF51735">
    <property type="entry name" value="NAD(P)-binding Rossmann-fold domains"/>
    <property type="match status" value="1"/>
</dbReference>
<dbReference type="PANTHER" id="PTHR43333">
    <property type="entry name" value="2-HACID_DH_C DOMAIN-CONTAINING PROTEIN"/>
    <property type="match status" value="1"/>
</dbReference>
<keyword evidence="1" id="KW-0560">Oxidoreductase</keyword>
<dbReference type="InterPro" id="IPR029753">
    <property type="entry name" value="D-isomer_DH_CS"/>
</dbReference>
<evidence type="ECO:0000313" key="5">
    <source>
        <dbReference type="Proteomes" id="UP000824005"/>
    </source>
</evidence>
<evidence type="ECO:0000259" key="3">
    <source>
        <dbReference type="Pfam" id="PF02826"/>
    </source>
</evidence>
<dbReference type="Pfam" id="PF02826">
    <property type="entry name" value="2-Hacid_dh_C"/>
    <property type="match status" value="1"/>
</dbReference>
<evidence type="ECO:0000256" key="2">
    <source>
        <dbReference type="ARBA" id="ARBA00023027"/>
    </source>
</evidence>
<evidence type="ECO:0000313" key="4">
    <source>
        <dbReference type="EMBL" id="HIY66150.1"/>
    </source>
</evidence>
<dbReference type="PANTHER" id="PTHR43333:SF1">
    <property type="entry name" value="D-ISOMER SPECIFIC 2-HYDROXYACID DEHYDROGENASE NAD-BINDING DOMAIN-CONTAINING PROTEIN"/>
    <property type="match status" value="1"/>
</dbReference>
<gene>
    <name evidence="4" type="ORF">H9830_07725</name>
</gene>
<dbReference type="InterPro" id="IPR006140">
    <property type="entry name" value="D-isomer_DH_NAD-bd"/>
</dbReference>
<dbReference type="AlphaFoldDB" id="A0A9D1YW73"/>
<reference evidence="4" key="2">
    <citation type="submission" date="2021-04" db="EMBL/GenBank/DDBJ databases">
        <authorList>
            <person name="Gilroy R."/>
        </authorList>
    </citation>
    <scope>NUCLEOTIDE SEQUENCE</scope>
    <source>
        <strain evidence="4">ChiGjej1B1-98</strain>
    </source>
</reference>
<protein>
    <submittedName>
        <fullName evidence="4">D-isomer specific 2-hydroxyacid dehydrogenase family protein</fullName>
    </submittedName>
</protein>
<proteinExistence type="predicted"/>
<organism evidence="4 5">
    <name type="scientific">Candidatus Agrococcus pullicola</name>
    <dbReference type="NCBI Taxonomy" id="2838429"/>
    <lineage>
        <taxon>Bacteria</taxon>
        <taxon>Bacillati</taxon>
        <taxon>Actinomycetota</taxon>
        <taxon>Actinomycetes</taxon>
        <taxon>Micrococcales</taxon>
        <taxon>Microbacteriaceae</taxon>
        <taxon>Agrococcus</taxon>
    </lineage>
</organism>
<keyword evidence="2" id="KW-0520">NAD</keyword>
<dbReference type="GO" id="GO:0016616">
    <property type="term" value="F:oxidoreductase activity, acting on the CH-OH group of donors, NAD or NADP as acceptor"/>
    <property type="evidence" value="ECO:0007669"/>
    <property type="project" value="UniProtKB-ARBA"/>
</dbReference>
<dbReference type="CDD" id="cd12159">
    <property type="entry name" value="2-Hacid_dh_2"/>
    <property type="match status" value="1"/>
</dbReference>
<dbReference type="EMBL" id="DXDC01000226">
    <property type="protein sequence ID" value="HIY66150.1"/>
    <property type="molecule type" value="Genomic_DNA"/>
</dbReference>
<name>A0A9D1YW73_9MICO</name>
<dbReference type="InterPro" id="IPR036291">
    <property type="entry name" value="NAD(P)-bd_dom_sf"/>
</dbReference>